<keyword evidence="3 4" id="KW-0119">Carbohydrate metabolism</keyword>
<evidence type="ECO:0000256" key="1">
    <source>
        <dbReference type="ARBA" id="ARBA00000644"/>
    </source>
</evidence>
<feature type="active site" description="Proton acceptor; for ring-opening step" evidence="4">
    <location>
        <position position="138"/>
    </location>
</feature>
<evidence type="ECO:0000313" key="7">
    <source>
        <dbReference type="Proteomes" id="UP000077271"/>
    </source>
</evidence>
<comment type="pathway">
    <text evidence="4">Amino-sugar metabolism; N-acetylneuraminate degradation; D-fructose 6-phosphate from N-acetylneuraminate: step 5/5.</text>
</comment>
<name>A0A177KRW9_9BACI</name>
<dbReference type="Proteomes" id="UP000077271">
    <property type="component" value="Unassembled WGS sequence"/>
</dbReference>
<dbReference type="NCBIfam" id="TIGR00502">
    <property type="entry name" value="nagB"/>
    <property type="match status" value="1"/>
</dbReference>
<dbReference type="SUPFAM" id="SSF100950">
    <property type="entry name" value="NagB/RpiA/CoA transferase-like"/>
    <property type="match status" value="1"/>
</dbReference>
<keyword evidence="2 4" id="KW-0378">Hydrolase</keyword>
<feature type="active site" description="For ring-opening step" evidence="4">
    <location>
        <position position="136"/>
    </location>
</feature>
<reference evidence="6 7" key="1">
    <citation type="submission" date="2016-01" db="EMBL/GenBank/DDBJ databases">
        <title>Investigation of taxonomic status of Bacillus aminovorans.</title>
        <authorList>
            <person name="Verma A."/>
            <person name="Pal Y."/>
            <person name="Krishnamurthi S."/>
        </authorList>
    </citation>
    <scope>NUCLEOTIDE SEQUENCE [LARGE SCALE GENOMIC DNA]</scope>
    <source>
        <strain evidence="6 7">DSM 4337</strain>
    </source>
</reference>
<comment type="function">
    <text evidence="4">Catalyzes the reversible isomerization-deamination of glucosamine 6-phosphate (GlcN6P) to form fructose 6-phosphate (Fru6P) and ammonium ion.</text>
</comment>
<dbReference type="PANTHER" id="PTHR11280:SF5">
    <property type="entry name" value="GLUCOSAMINE-6-PHOSPHATE ISOMERASE"/>
    <property type="match status" value="1"/>
</dbReference>
<dbReference type="GO" id="GO:0019262">
    <property type="term" value="P:N-acetylneuraminate catabolic process"/>
    <property type="evidence" value="ECO:0007669"/>
    <property type="project" value="UniProtKB-UniRule"/>
</dbReference>
<evidence type="ECO:0000313" key="6">
    <source>
        <dbReference type="EMBL" id="OAH55705.1"/>
    </source>
</evidence>
<dbReference type="InterPro" id="IPR004547">
    <property type="entry name" value="Glucosamine6P_isomerase"/>
</dbReference>
<dbReference type="Gene3D" id="3.40.50.1360">
    <property type="match status" value="1"/>
</dbReference>
<comment type="similarity">
    <text evidence="4">Belongs to the glucosamine/galactosamine-6-phosphate isomerase family. NagB subfamily.</text>
</comment>
<protein>
    <recommendedName>
        <fullName evidence="4">Glucosamine-6-phosphate deaminase</fullName>
        <ecNumber evidence="4">3.5.99.6</ecNumber>
    </recommendedName>
    <alternativeName>
        <fullName evidence="4">GlcN6P deaminase</fullName>
        <shortName evidence="4">GNPDA</shortName>
    </alternativeName>
    <alternativeName>
        <fullName evidence="4">Glucosamine-6-phosphate isomerase</fullName>
    </alternativeName>
</protein>
<feature type="active site" description="For ring-opening step" evidence="4">
    <location>
        <position position="143"/>
    </location>
</feature>
<dbReference type="HAMAP" id="MF_01241">
    <property type="entry name" value="GlcN6P_deamin"/>
    <property type="match status" value="1"/>
</dbReference>
<dbReference type="GO" id="GO:0042802">
    <property type="term" value="F:identical protein binding"/>
    <property type="evidence" value="ECO:0007669"/>
    <property type="project" value="TreeGrafter"/>
</dbReference>
<dbReference type="GO" id="GO:0006043">
    <property type="term" value="P:glucosamine catabolic process"/>
    <property type="evidence" value="ECO:0007669"/>
    <property type="project" value="TreeGrafter"/>
</dbReference>
<evidence type="ECO:0000259" key="5">
    <source>
        <dbReference type="Pfam" id="PF01182"/>
    </source>
</evidence>
<comment type="caution">
    <text evidence="4">Lacks conserved residue(s) required for the propagation of feature annotation.</text>
</comment>
<organism evidence="6 7">
    <name type="scientific">Domibacillus aminovorans</name>
    <dbReference type="NCBI Taxonomy" id="29332"/>
    <lineage>
        <taxon>Bacteria</taxon>
        <taxon>Bacillati</taxon>
        <taxon>Bacillota</taxon>
        <taxon>Bacilli</taxon>
        <taxon>Bacillales</taxon>
        <taxon>Bacillaceae</taxon>
        <taxon>Domibacillus</taxon>
    </lineage>
</organism>
<gene>
    <name evidence="4" type="primary">nagB</name>
    <name evidence="6" type="ORF">AWH48_03230</name>
</gene>
<sequence>MNIIEVKDYQEMSKKAAEFVRDNVRRNPTINLGLATGGTPVGMYKQLIEDHQKNHTSYKNVTTFNLDEYIGLSEYNHNSYRYFMNDHLFDHIDIQMSKTNVPHGNVNDLKKECSDFEHLIKEHGGIDLQILGIGSNGHIGFNEPGTSFDSQTHIIDLTHSTREANARFFGNRAEVPAQAITMGIATIMKSKAILLLISGTNKREAFFQLVHGEISENFPASVLRKHSCVTIIVDEAARGNVQV</sequence>
<dbReference type="UniPathway" id="UPA00629">
    <property type="reaction ID" value="UER00684"/>
</dbReference>
<comment type="catalytic activity">
    <reaction evidence="1 4">
        <text>alpha-D-glucosamine 6-phosphate + H2O = beta-D-fructose 6-phosphate + NH4(+)</text>
        <dbReference type="Rhea" id="RHEA:12172"/>
        <dbReference type="ChEBI" id="CHEBI:15377"/>
        <dbReference type="ChEBI" id="CHEBI:28938"/>
        <dbReference type="ChEBI" id="CHEBI:57634"/>
        <dbReference type="ChEBI" id="CHEBI:75989"/>
        <dbReference type="EC" id="3.5.99.6"/>
    </reaction>
</comment>
<dbReference type="GO" id="GO:0005975">
    <property type="term" value="P:carbohydrate metabolic process"/>
    <property type="evidence" value="ECO:0007669"/>
    <property type="project" value="InterPro"/>
</dbReference>
<feature type="active site" description="Proton acceptor; for enolization step" evidence="4">
    <location>
        <position position="67"/>
    </location>
</feature>
<dbReference type="InterPro" id="IPR018321">
    <property type="entry name" value="Glucosamine6P_isomerase_CS"/>
</dbReference>
<dbReference type="GO" id="GO:0005737">
    <property type="term" value="C:cytoplasm"/>
    <property type="evidence" value="ECO:0007669"/>
    <property type="project" value="TreeGrafter"/>
</dbReference>
<dbReference type="EMBL" id="LQWZ01000023">
    <property type="protein sequence ID" value="OAH55705.1"/>
    <property type="molecule type" value="Genomic_DNA"/>
</dbReference>
<accession>A0A177KRW9</accession>
<dbReference type="GO" id="GO:0006046">
    <property type="term" value="P:N-acetylglucosamine catabolic process"/>
    <property type="evidence" value="ECO:0007669"/>
    <property type="project" value="UniProtKB-UniRule"/>
</dbReference>
<feature type="domain" description="Glucosamine/galactosamine-6-phosphate isomerase" evidence="5">
    <location>
        <begin position="10"/>
        <end position="226"/>
    </location>
</feature>
<dbReference type="InterPro" id="IPR037171">
    <property type="entry name" value="NagB/RpiA_transferase-like"/>
</dbReference>
<dbReference type="FunFam" id="3.40.50.1360:FF:000003">
    <property type="entry name" value="Glucosamine-6-phosphate deaminase"/>
    <property type="match status" value="1"/>
</dbReference>
<evidence type="ECO:0000256" key="3">
    <source>
        <dbReference type="ARBA" id="ARBA00023277"/>
    </source>
</evidence>
<dbReference type="InterPro" id="IPR006148">
    <property type="entry name" value="Glc/Gal-6P_isomerase"/>
</dbReference>
<evidence type="ECO:0000256" key="4">
    <source>
        <dbReference type="HAMAP-Rule" id="MF_01241"/>
    </source>
</evidence>
<evidence type="ECO:0000256" key="2">
    <source>
        <dbReference type="ARBA" id="ARBA00022801"/>
    </source>
</evidence>
<dbReference type="AlphaFoldDB" id="A0A177KRW9"/>
<dbReference type="Pfam" id="PF01182">
    <property type="entry name" value="Glucosamine_iso"/>
    <property type="match status" value="1"/>
</dbReference>
<dbReference type="RefSeq" id="WP_018393569.1">
    <property type="nucleotide sequence ID" value="NZ_LQWZ01000023.1"/>
</dbReference>
<comment type="caution">
    <text evidence="6">The sequence shown here is derived from an EMBL/GenBank/DDBJ whole genome shotgun (WGS) entry which is preliminary data.</text>
</comment>
<dbReference type="PANTHER" id="PTHR11280">
    <property type="entry name" value="GLUCOSAMINE-6-PHOSPHATE ISOMERASE"/>
    <property type="match status" value="1"/>
</dbReference>
<dbReference type="OrthoDB" id="9791139at2"/>
<dbReference type="CDD" id="cd01399">
    <property type="entry name" value="GlcN6P_deaminase"/>
    <property type="match status" value="1"/>
</dbReference>
<dbReference type="EC" id="3.5.99.6" evidence="4"/>
<proteinExistence type="inferred from homology"/>
<dbReference type="PROSITE" id="PS01161">
    <property type="entry name" value="GLC_GALNAC_ISOMERASE"/>
    <property type="match status" value="1"/>
</dbReference>
<dbReference type="GO" id="GO:0004342">
    <property type="term" value="F:glucosamine-6-phosphate deaminase activity"/>
    <property type="evidence" value="ECO:0007669"/>
    <property type="project" value="UniProtKB-UniRule"/>
</dbReference>